<evidence type="ECO:0000256" key="1">
    <source>
        <dbReference type="ARBA" id="ARBA00022553"/>
    </source>
</evidence>
<keyword evidence="3" id="KW-0805">Transcription regulation</keyword>
<organism evidence="10 11">
    <name type="scientific">Nocardioides bruguierae</name>
    <dbReference type="NCBI Taxonomy" id="2945102"/>
    <lineage>
        <taxon>Bacteria</taxon>
        <taxon>Bacillati</taxon>
        <taxon>Actinomycetota</taxon>
        <taxon>Actinomycetes</taxon>
        <taxon>Propionibacteriales</taxon>
        <taxon>Nocardioidaceae</taxon>
        <taxon>Nocardioides</taxon>
    </lineage>
</organism>
<dbReference type="PROSITE" id="PS50110">
    <property type="entry name" value="RESPONSE_REGULATORY"/>
    <property type="match status" value="1"/>
</dbReference>
<evidence type="ECO:0000256" key="5">
    <source>
        <dbReference type="ARBA" id="ARBA00023163"/>
    </source>
</evidence>
<dbReference type="Gene3D" id="6.10.250.690">
    <property type="match status" value="1"/>
</dbReference>
<proteinExistence type="predicted"/>
<dbReference type="GO" id="GO:0032993">
    <property type="term" value="C:protein-DNA complex"/>
    <property type="evidence" value="ECO:0007669"/>
    <property type="project" value="TreeGrafter"/>
</dbReference>
<dbReference type="EMBL" id="JAMOIL010000002">
    <property type="protein sequence ID" value="MCM0619176.1"/>
    <property type="molecule type" value="Genomic_DNA"/>
</dbReference>
<evidence type="ECO:0000313" key="11">
    <source>
        <dbReference type="Proteomes" id="UP001139485"/>
    </source>
</evidence>
<reference evidence="10" key="1">
    <citation type="submission" date="2022-05" db="EMBL/GenBank/DDBJ databases">
        <authorList>
            <person name="Tuo L."/>
        </authorList>
    </citation>
    <scope>NUCLEOTIDE SEQUENCE</scope>
    <source>
        <strain evidence="10">BSK12Z-4</strain>
    </source>
</reference>
<sequence>MPSLSPATETRTDPPADLLVVEDEASLRTVLGRTLSFAGHGVRTVGTVAAARAALAERLPDLVVLDVMLPDGSGLDLCAHVREHHPGVAVVFLTARDGVDDRLTGFALGGDDYLTKPFSVAELVARVQAVLRRTRAPQPAEAELPGLRVGDLEVREDSHEVLRDGQPLTLSPTEFRVLHVLALNAGRVLSKQQILDHVWRYDFGGDGGVVEKFVSQLRRKVDAGREPLLHTVRGFGYVLREPRA</sequence>
<name>A0A9X2ICY1_9ACTN</name>
<evidence type="ECO:0000256" key="3">
    <source>
        <dbReference type="ARBA" id="ARBA00023015"/>
    </source>
</evidence>
<feature type="domain" description="Response regulatory" evidence="8">
    <location>
        <begin position="17"/>
        <end position="131"/>
    </location>
</feature>
<dbReference type="CDD" id="cd00383">
    <property type="entry name" value="trans_reg_C"/>
    <property type="match status" value="1"/>
</dbReference>
<evidence type="ECO:0000259" key="9">
    <source>
        <dbReference type="PROSITE" id="PS51755"/>
    </source>
</evidence>
<dbReference type="InterPro" id="IPR001789">
    <property type="entry name" value="Sig_transdc_resp-reg_receiver"/>
</dbReference>
<keyword evidence="5" id="KW-0804">Transcription</keyword>
<dbReference type="SMART" id="SM00448">
    <property type="entry name" value="REC"/>
    <property type="match status" value="1"/>
</dbReference>
<dbReference type="InterPro" id="IPR011006">
    <property type="entry name" value="CheY-like_superfamily"/>
</dbReference>
<keyword evidence="11" id="KW-1185">Reference proteome</keyword>
<dbReference type="InterPro" id="IPR039420">
    <property type="entry name" value="WalR-like"/>
</dbReference>
<dbReference type="GO" id="GO:0000976">
    <property type="term" value="F:transcription cis-regulatory region binding"/>
    <property type="evidence" value="ECO:0007669"/>
    <property type="project" value="TreeGrafter"/>
</dbReference>
<dbReference type="Pfam" id="PF00072">
    <property type="entry name" value="Response_reg"/>
    <property type="match status" value="1"/>
</dbReference>
<keyword evidence="2" id="KW-0902">Two-component regulatory system</keyword>
<evidence type="ECO:0000259" key="8">
    <source>
        <dbReference type="PROSITE" id="PS50110"/>
    </source>
</evidence>
<feature type="DNA-binding region" description="OmpR/PhoB-type" evidence="7">
    <location>
        <begin position="144"/>
        <end position="241"/>
    </location>
</feature>
<dbReference type="GO" id="GO:0005829">
    <property type="term" value="C:cytosol"/>
    <property type="evidence" value="ECO:0007669"/>
    <property type="project" value="TreeGrafter"/>
</dbReference>
<dbReference type="GO" id="GO:0000156">
    <property type="term" value="F:phosphorelay response regulator activity"/>
    <property type="evidence" value="ECO:0007669"/>
    <property type="project" value="TreeGrafter"/>
</dbReference>
<evidence type="ECO:0000256" key="4">
    <source>
        <dbReference type="ARBA" id="ARBA00023125"/>
    </source>
</evidence>
<comment type="caution">
    <text evidence="10">The sequence shown here is derived from an EMBL/GenBank/DDBJ whole genome shotgun (WGS) entry which is preliminary data.</text>
</comment>
<dbReference type="SMART" id="SM00862">
    <property type="entry name" value="Trans_reg_C"/>
    <property type="match status" value="1"/>
</dbReference>
<accession>A0A9X2ICY1</accession>
<keyword evidence="1 6" id="KW-0597">Phosphoprotein</keyword>
<dbReference type="AlphaFoldDB" id="A0A9X2ICY1"/>
<evidence type="ECO:0000256" key="6">
    <source>
        <dbReference type="PROSITE-ProRule" id="PRU00169"/>
    </source>
</evidence>
<feature type="modified residue" description="4-aspartylphosphate" evidence="6">
    <location>
        <position position="66"/>
    </location>
</feature>
<feature type="domain" description="OmpR/PhoB-type" evidence="9">
    <location>
        <begin position="144"/>
        <end position="241"/>
    </location>
</feature>
<keyword evidence="4 7" id="KW-0238">DNA-binding</keyword>
<dbReference type="RefSeq" id="WP_250826070.1">
    <property type="nucleotide sequence ID" value="NZ_JAMOIL010000002.1"/>
</dbReference>
<dbReference type="PANTHER" id="PTHR48111">
    <property type="entry name" value="REGULATOR OF RPOS"/>
    <property type="match status" value="1"/>
</dbReference>
<dbReference type="PROSITE" id="PS51755">
    <property type="entry name" value="OMPR_PHOB"/>
    <property type="match status" value="1"/>
</dbReference>
<dbReference type="Gene3D" id="3.40.50.2300">
    <property type="match status" value="1"/>
</dbReference>
<dbReference type="InterPro" id="IPR001867">
    <property type="entry name" value="OmpR/PhoB-type_DNA-bd"/>
</dbReference>
<dbReference type="FunFam" id="1.10.10.10:FF:000005">
    <property type="entry name" value="Two-component system response regulator"/>
    <property type="match status" value="1"/>
</dbReference>
<dbReference type="Gene3D" id="1.10.10.10">
    <property type="entry name" value="Winged helix-like DNA-binding domain superfamily/Winged helix DNA-binding domain"/>
    <property type="match status" value="1"/>
</dbReference>
<dbReference type="PANTHER" id="PTHR48111:SF28">
    <property type="entry name" value="TRANSCRIPTIONAL REGULATORY PROTEIN TCRX-RELATED"/>
    <property type="match status" value="1"/>
</dbReference>
<dbReference type="Pfam" id="PF00486">
    <property type="entry name" value="Trans_reg_C"/>
    <property type="match status" value="1"/>
</dbReference>
<dbReference type="GO" id="GO:0006355">
    <property type="term" value="P:regulation of DNA-templated transcription"/>
    <property type="evidence" value="ECO:0007669"/>
    <property type="project" value="InterPro"/>
</dbReference>
<evidence type="ECO:0000313" key="10">
    <source>
        <dbReference type="EMBL" id="MCM0619176.1"/>
    </source>
</evidence>
<dbReference type="Proteomes" id="UP001139485">
    <property type="component" value="Unassembled WGS sequence"/>
</dbReference>
<protein>
    <submittedName>
        <fullName evidence="10">Response regulator transcription factor</fullName>
    </submittedName>
</protein>
<dbReference type="InterPro" id="IPR036388">
    <property type="entry name" value="WH-like_DNA-bd_sf"/>
</dbReference>
<evidence type="ECO:0000256" key="2">
    <source>
        <dbReference type="ARBA" id="ARBA00023012"/>
    </source>
</evidence>
<dbReference type="SUPFAM" id="SSF52172">
    <property type="entry name" value="CheY-like"/>
    <property type="match status" value="1"/>
</dbReference>
<gene>
    <name evidence="10" type="ORF">M8330_02555</name>
</gene>
<evidence type="ECO:0000256" key="7">
    <source>
        <dbReference type="PROSITE-ProRule" id="PRU01091"/>
    </source>
</evidence>